<evidence type="ECO:0000313" key="2">
    <source>
        <dbReference type="EMBL" id="CAF0924626.1"/>
    </source>
</evidence>
<dbReference type="AlphaFoldDB" id="A0A814B5T2"/>
<evidence type="ECO:0000313" key="3">
    <source>
        <dbReference type="Proteomes" id="UP000663879"/>
    </source>
</evidence>
<dbReference type="EMBL" id="CAJNOC010002296">
    <property type="protein sequence ID" value="CAF0924626.1"/>
    <property type="molecule type" value="Genomic_DNA"/>
</dbReference>
<reference evidence="2" key="1">
    <citation type="submission" date="2021-02" db="EMBL/GenBank/DDBJ databases">
        <authorList>
            <person name="Nowell W R."/>
        </authorList>
    </citation>
    <scope>NUCLEOTIDE SEQUENCE</scope>
    <source>
        <strain evidence="2">Ploen Becks lab</strain>
    </source>
</reference>
<protein>
    <submittedName>
        <fullName evidence="2">Uncharacterized protein</fullName>
    </submittedName>
</protein>
<keyword evidence="1" id="KW-1133">Transmembrane helix</keyword>
<evidence type="ECO:0000256" key="1">
    <source>
        <dbReference type="SAM" id="Phobius"/>
    </source>
</evidence>
<keyword evidence="1" id="KW-0812">Transmembrane</keyword>
<name>A0A814B5T2_9BILA</name>
<keyword evidence="1" id="KW-0472">Membrane</keyword>
<keyword evidence="3" id="KW-1185">Reference proteome</keyword>
<feature type="transmembrane region" description="Helical" evidence="1">
    <location>
        <begin position="56"/>
        <end position="77"/>
    </location>
</feature>
<gene>
    <name evidence="2" type="ORF">OXX778_LOCUS12570</name>
</gene>
<proteinExistence type="predicted"/>
<comment type="caution">
    <text evidence="2">The sequence shown here is derived from an EMBL/GenBank/DDBJ whole genome shotgun (WGS) entry which is preliminary data.</text>
</comment>
<organism evidence="2 3">
    <name type="scientific">Brachionus calyciflorus</name>
    <dbReference type="NCBI Taxonomy" id="104777"/>
    <lineage>
        <taxon>Eukaryota</taxon>
        <taxon>Metazoa</taxon>
        <taxon>Spiralia</taxon>
        <taxon>Gnathifera</taxon>
        <taxon>Rotifera</taxon>
        <taxon>Eurotatoria</taxon>
        <taxon>Monogononta</taxon>
        <taxon>Pseudotrocha</taxon>
        <taxon>Ploima</taxon>
        <taxon>Brachionidae</taxon>
        <taxon>Brachionus</taxon>
    </lineage>
</organism>
<accession>A0A814B5T2</accession>
<sequence>MVNQSDILTILILNITKSLPKNSNSILLESKDLSENISDLKYKVFRESIANNNNNNYYFVGVLFLACVLGVLVYVNFCYENFLNATCSNLFKIPCCCCVRLIFKKRILNLEAPQVTQNKTKRTGTLLESPTSTFFANEKKKVLTRI</sequence>
<dbReference type="Proteomes" id="UP000663879">
    <property type="component" value="Unassembled WGS sequence"/>
</dbReference>